<dbReference type="InterPro" id="IPR011835">
    <property type="entry name" value="GS/SS"/>
</dbReference>
<evidence type="ECO:0000259" key="6">
    <source>
        <dbReference type="Pfam" id="PF00534"/>
    </source>
</evidence>
<dbReference type="NCBIfam" id="NF001899">
    <property type="entry name" value="PRK00654.1-2"/>
    <property type="match status" value="1"/>
</dbReference>
<feature type="domain" description="Starch synthase catalytic" evidence="7">
    <location>
        <begin position="3"/>
        <end position="239"/>
    </location>
</feature>
<dbReference type="Gene3D" id="3.40.50.2000">
    <property type="entry name" value="Glycogen Phosphorylase B"/>
    <property type="match status" value="2"/>
</dbReference>
<evidence type="ECO:0000259" key="7">
    <source>
        <dbReference type="Pfam" id="PF08323"/>
    </source>
</evidence>
<evidence type="ECO:0000256" key="4">
    <source>
        <dbReference type="ARBA" id="ARBA00022676"/>
    </source>
</evidence>
<evidence type="ECO:0000256" key="1">
    <source>
        <dbReference type="ARBA" id="ARBA00001478"/>
    </source>
</evidence>
<keyword evidence="5 8" id="KW-0808">Transferase</keyword>
<dbReference type="SUPFAM" id="SSF53756">
    <property type="entry name" value="UDP-Glycosyltransferase/glycogen phosphorylase"/>
    <property type="match status" value="1"/>
</dbReference>
<protein>
    <recommendedName>
        <fullName evidence="3">starch synthase</fullName>
        <ecNumber evidence="3">2.4.1.21</ecNumber>
    </recommendedName>
</protein>
<evidence type="ECO:0000256" key="3">
    <source>
        <dbReference type="ARBA" id="ARBA00012588"/>
    </source>
</evidence>
<dbReference type="GO" id="GO:0004373">
    <property type="term" value="F:alpha-1,4-glucan glucosyltransferase (UDP-glucose donor) activity"/>
    <property type="evidence" value="ECO:0007669"/>
    <property type="project" value="InterPro"/>
</dbReference>
<dbReference type="AlphaFoldDB" id="A0A3B0ZH87"/>
<dbReference type="EC" id="2.4.1.21" evidence="3"/>
<name>A0A3B0ZH87_9ZZZZ</name>
<dbReference type="GO" id="GO:0009011">
    <property type="term" value="F:alpha-1,4-glucan glucosyltransferase (ADP-glucose donor) activity"/>
    <property type="evidence" value="ECO:0007669"/>
    <property type="project" value="UniProtKB-EC"/>
</dbReference>
<evidence type="ECO:0000313" key="8">
    <source>
        <dbReference type="EMBL" id="VAW80654.1"/>
    </source>
</evidence>
<reference evidence="8" key="1">
    <citation type="submission" date="2018-06" db="EMBL/GenBank/DDBJ databases">
        <authorList>
            <person name="Zhirakovskaya E."/>
        </authorList>
    </citation>
    <scope>NUCLEOTIDE SEQUENCE</scope>
</reference>
<accession>A0A3B0ZH87</accession>
<comment type="catalytic activity">
    <reaction evidence="1">
        <text>[(1-&gt;4)-alpha-D-glucosyl](n) + ADP-alpha-D-glucose = [(1-&gt;4)-alpha-D-glucosyl](n+1) + ADP + H(+)</text>
        <dbReference type="Rhea" id="RHEA:18189"/>
        <dbReference type="Rhea" id="RHEA-COMP:9584"/>
        <dbReference type="Rhea" id="RHEA-COMP:9587"/>
        <dbReference type="ChEBI" id="CHEBI:15378"/>
        <dbReference type="ChEBI" id="CHEBI:15444"/>
        <dbReference type="ChEBI" id="CHEBI:57498"/>
        <dbReference type="ChEBI" id="CHEBI:456216"/>
        <dbReference type="EC" id="2.4.1.21"/>
    </reaction>
</comment>
<dbReference type="InterPro" id="IPR013534">
    <property type="entry name" value="Starch_synth_cat_dom"/>
</dbReference>
<comment type="similarity">
    <text evidence="2">Belongs to the glycosyltransferase 1 family. Bacterial/plant glycogen synthase subfamily.</text>
</comment>
<dbReference type="HAMAP" id="MF_00484">
    <property type="entry name" value="Glycogen_synth"/>
    <property type="match status" value="1"/>
</dbReference>
<dbReference type="CDD" id="cd03791">
    <property type="entry name" value="GT5_Glycogen_synthase_DULL1-like"/>
    <property type="match status" value="1"/>
</dbReference>
<feature type="domain" description="Glycosyl transferase family 1" evidence="6">
    <location>
        <begin position="294"/>
        <end position="450"/>
    </location>
</feature>
<gene>
    <name evidence="8" type="ORF">MNBD_GAMMA13-338</name>
</gene>
<dbReference type="PANTHER" id="PTHR45825">
    <property type="entry name" value="GRANULE-BOUND STARCH SYNTHASE 1, CHLOROPLASTIC/AMYLOPLASTIC"/>
    <property type="match status" value="1"/>
</dbReference>
<sequence>MDILFCTSEAYPLIKTGGLADVSGSLPKALLQLEHDIRLVLPAYPAVLQRVGARVKLAELNLTGCDRPVRILISQLPNSEVPLYLIDAPGLFDRPGNPYTQADGTDWPDNAERFALFARACVALALGEADHSWQPQLVHCNDWQTGLVPALLSLEPQRPATLFSIHNLAYQGLFTAKTFGALNLPDALWSLESLEFYNLLSFIKGGIAHADWVTTVSPGYAEEIIEPAHGYGLDGLLRHRYSELTGIINGVDGDTWGPANDPLITRRYDVHTLQNKLFNKFTLQRDMGLTVASQPLMLSYVGRIAEQKGIDMIFDIMEELFKLPVQLVMLGSGDPKLEVRLRAAEQHYPRQLAVHIGYDEPLAHHINAGADALLIPSRYEPCGLNQMYSQLYGTLPIAHCTGGLADTIVNFTQQSLDAHKATGFLFDDDTPEALLATCLAALSLYRNSRTDWWKMVIAGMKQDFSWTQSARQYEEIYSRLVNRGQHDLFQGRVGKVINLSEQPSSQHILH</sequence>
<evidence type="ECO:0000256" key="5">
    <source>
        <dbReference type="ARBA" id="ARBA00022679"/>
    </source>
</evidence>
<organism evidence="8">
    <name type="scientific">hydrothermal vent metagenome</name>
    <dbReference type="NCBI Taxonomy" id="652676"/>
    <lineage>
        <taxon>unclassified sequences</taxon>
        <taxon>metagenomes</taxon>
        <taxon>ecological metagenomes</taxon>
    </lineage>
</organism>
<evidence type="ECO:0000256" key="2">
    <source>
        <dbReference type="ARBA" id="ARBA00010281"/>
    </source>
</evidence>
<dbReference type="Pfam" id="PF08323">
    <property type="entry name" value="Glyco_transf_5"/>
    <property type="match status" value="1"/>
</dbReference>
<dbReference type="NCBIfam" id="TIGR02095">
    <property type="entry name" value="glgA"/>
    <property type="match status" value="1"/>
</dbReference>
<keyword evidence="4 8" id="KW-0328">Glycosyltransferase</keyword>
<dbReference type="PANTHER" id="PTHR45825:SF11">
    <property type="entry name" value="ALPHA AMYLASE DOMAIN-CONTAINING PROTEIN"/>
    <property type="match status" value="1"/>
</dbReference>
<dbReference type="EMBL" id="UOFK01000230">
    <property type="protein sequence ID" value="VAW80654.1"/>
    <property type="molecule type" value="Genomic_DNA"/>
</dbReference>
<dbReference type="InterPro" id="IPR001296">
    <property type="entry name" value="Glyco_trans_1"/>
</dbReference>
<dbReference type="Pfam" id="PF00534">
    <property type="entry name" value="Glycos_transf_1"/>
    <property type="match status" value="1"/>
</dbReference>
<proteinExistence type="inferred from homology"/>